<dbReference type="PATRIC" id="fig|39960.10.peg.1356"/>
<proteinExistence type="predicted"/>
<dbReference type="EMBL" id="JMIX01000009">
    <property type="protein sequence ID" value="KEO92577.1"/>
    <property type="molecule type" value="Genomic_DNA"/>
</dbReference>
<keyword evidence="1" id="KW-1133">Transmembrane helix</keyword>
<keyword evidence="1" id="KW-0812">Transmembrane</keyword>
<gene>
    <name evidence="2" type="ORF">EH32_15060</name>
</gene>
<keyword evidence="1" id="KW-0472">Membrane</keyword>
<organism evidence="2 3">
    <name type="scientific">Erythrobacter litoralis</name>
    <dbReference type="NCBI Taxonomy" id="39960"/>
    <lineage>
        <taxon>Bacteria</taxon>
        <taxon>Pseudomonadati</taxon>
        <taxon>Pseudomonadota</taxon>
        <taxon>Alphaproteobacteria</taxon>
        <taxon>Sphingomonadales</taxon>
        <taxon>Erythrobacteraceae</taxon>
        <taxon>Erythrobacter/Porphyrobacter group</taxon>
        <taxon>Erythrobacter</taxon>
    </lineage>
</organism>
<dbReference type="RefSeq" id="WP_034904863.1">
    <property type="nucleotide sequence ID" value="NZ_CP017057.1"/>
</dbReference>
<dbReference type="Proteomes" id="UP000027866">
    <property type="component" value="Unassembled WGS sequence"/>
</dbReference>
<evidence type="ECO:0000256" key="1">
    <source>
        <dbReference type="SAM" id="Phobius"/>
    </source>
</evidence>
<name>A0A074N3R6_9SPHN</name>
<evidence type="ECO:0000313" key="2">
    <source>
        <dbReference type="EMBL" id="KEO92577.1"/>
    </source>
</evidence>
<evidence type="ECO:0000313" key="3">
    <source>
        <dbReference type="Proteomes" id="UP000027866"/>
    </source>
</evidence>
<feature type="transmembrane region" description="Helical" evidence="1">
    <location>
        <begin position="45"/>
        <end position="62"/>
    </location>
</feature>
<protein>
    <submittedName>
        <fullName evidence="2">Uncharacterized protein</fullName>
    </submittedName>
</protein>
<accession>A0A074N3R6</accession>
<reference evidence="2 3" key="1">
    <citation type="submission" date="2014-04" db="EMBL/GenBank/DDBJ databases">
        <title>A comprehensive comparison of genomes of Erythrobacter spp. Strains.</title>
        <authorList>
            <person name="Zheng Q."/>
        </authorList>
    </citation>
    <scope>NUCLEOTIDE SEQUENCE [LARGE SCALE GENOMIC DNA]</scope>
    <source>
        <strain evidence="2 3">DSM 8509</strain>
    </source>
</reference>
<keyword evidence="3" id="KW-1185">Reference proteome</keyword>
<comment type="caution">
    <text evidence="2">The sequence shown here is derived from an EMBL/GenBank/DDBJ whole genome shotgun (WGS) entry which is preliminary data.</text>
</comment>
<sequence length="80" mass="8920">MKRTLLLLGRTPLARRLVAALLLIGTAIAVSVLRTGGDPGGIDLAFNLLAALAALVFLHFRWRRREKRALTPRTIRDTFR</sequence>
<dbReference type="KEGG" id="elq:Ga0102493_112262"/>
<dbReference type="AlphaFoldDB" id="A0A074N3R6"/>